<accession>A0ABQ8P396</accession>
<evidence type="ECO:0000313" key="4">
    <source>
        <dbReference type="Proteomes" id="UP001071777"/>
    </source>
</evidence>
<sequence>MPRLVESEDDEYIPENPLYSESENKDLSELFRFGKTPKVSIKELFGFVLSILHVGGFNVSSFVLSVINMVNFGRATKIPICQHNWRPIFVVALVVSDKFWDDSCAKSGDMARSLGFISPRTLKYLELVFCKELDWKITFKLDTIKTFISKIVSSKLDSGLIETVISSATYQSYCHEGINDQNVVKCEVPAEKMENKNMMNSLASSDFTKISNQRIGQRLGQLSSSSYPKKSESPSLFGQQQAHYPRSHSSLFQQPQLQRGASFHGNLHSSYSQASNPSFVNIQAIPMPPRPVGNHVAATHFVPHQFASHSGSDFKKPSATIPSYPGGRTPLNKPVFNPPKSQLGANHPSMGPIPGLKTHITSLTSPKSDVRGKMPQFPGLPTKGSAQNQRSQGSSARENLSTGNYARSVTPDVHLQKAASPIKHQEASSNMCSTRTGPSSLSERGRDTSCLAAGFKQQPPLPSHSATRMNSNPNTLEKRVASNPRFVGNIKRSSSEYSRLNPAKHQGGLNAMHPPLRPPSGPQNRASNADGFFSMARNKVSSAFSSITRTFGLASAEPKIVLSTPSPPSTSPGHALSGSEHKLDTPGPAQTPQNPTPDSSQADRLDDKCETSSNTSAFASISSNQSMACSNPRKPPETPKTSSSAPQTLSSRQDPTVTSQAGSANDSSSSKAPTPKALTNPAPASSEGQARAFSTDRTYKSCSTAYNSNHIFQRYTNGGACSGRSQVIGNILPNSNKIHEKQQAVPLSTSWTPNSSSNRPLQAPPSYNNAFTPGRYTGTAHAAGAWRHSVSRGPTPAPTPAPAPVPAQDKAPQSLPSSAGNSLFGRIGGGASLSRNVSLGAARSLNSQTSAQVVGGQPQAARASVGLLDSIFGGKPRVQSSGPSHRTEASQRRPSLHSVHVSGGTSTSTATATAKSSLFSIENFISPIGNLFKGGSSPSVSSSLSKPPGFQISSRPGLGPGFGMSAKRPANLSGTASTFGSVFRLVK</sequence>
<evidence type="ECO:0000256" key="1">
    <source>
        <dbReference type="SAM" id="MobiDB-lite"/>
    </source>
</evidence>
<feature type="compositionally biased region" description="Basic and acidic residues" evidence="1">
    <location>
        <begin position="601"/>
        <end position="610"/>
    </location>
</feature>
<feature type="compositionally biased region" description="Polar residues" evidence="1">
    <location>
        <begin position="639"/>
        <end position="658"/>
    </location>
</feature>
<proteinExistence type="predicted"/>
<organism evidence="3 4">
    <name type="scientific">Cryptosporidium canis</name>
    <dbReference type="NCBI Taxonomy" id="195482"/>
    <lineage>
        <taxon>Eukaryota</taxon>
        <taxon>Sar</taxon>
        <taxon>Alveolata</taxon>
        <taxon>Apicomplexa</taxon>
        <taxon>Conoidasida</taxon>
        <taxon>Coccidia</taxon>
        <taxon>Eucoccidiorida</taxon>
        <taxon>Eimeriorina</taxon>
        <taxon>Cryptosporidiidae</taxon>
        <taxon>Cryptosporidium</taxon>
    </lineage>
</organism>
<dbReference type="PANTHER" id="PTHR15615">
    <property type="match status" value="1"/>
</dbReference>
<dbReference type="EMBL" id="JAPCXB010000177">
    <property type="protein sequence ID" value="KAJ1605458.1"/>
    <property type="molecule type" value="Genomic_DNA"/>
</dbReference>
<dbReference type="Gene3D" id="1.10.472.10">
    <property type="entry name" value="Cyclin-like"/>
    <property type="match status" value="1"/>
</dbReference>
<protein>
    <submittedName>
        <fullName evidence="3">Cyclin</fullName>
    </submittedName>
</protein>
<feature type="compositionally biased region" description="Low complexity" evidence="1">
    <location>
        <begin position="659"/>
        <end position="672"/>
    </location>
</feature>
<feature type="compositionally biased region" description="Polar residues" evidence="1">
    <location>
        <begin position="427"/>
        <end position="442"/>
    </location>
</feature>
<evidence type="ECO:0000256" key="2">
    <source>
        <dbReference type="SAM" id="Phobius"/>
    </source>
</evidence>
<feature type="region of interest" description="Disordered" evidence="1">
    <location>
        <begin position="788"/>
        <end position="823"/>
    </location>
</feature>
<name>A0ABQ8P396_9CRYT</name>
<feature type="region of interest" description="Disordered" evidence="1">
    <location>
        <begin position="872"/>
        <end position="908"/>
    </location>
</feature>
<feature type="compositionally biased region" description="Pro residues" evidence="1">
    <location>
        <begin position="795"/>
        <end position="805"/>
    </location>
</feature>
<dbReference type="InterPro" id="IPR013922">
    <property type="entry name" value="Cyclin_PHO80-like"/>
</dbReference>
<reference evidence="3" key="1">
    <citation type="submission" date="2022-10" db="EMBL/GenBank/DDBJ databases">
        <title>Adaptive evolution leads to modifications in subtelomeric GC content in a zoonotic Cryptosporidium species.</title>
        <authorList>
            <person name="Li J."/>
            <person name="Feng Y."/>
            <person name="Xiao L."/>
        </authorList>
    </citation>
    <scope>NUCLEOTIDE SEQUENCE</scope>
    <source>
        <strain evidence="3">25894</strain>
    </source>
</reference>
<keyword evidence="2" id="KW-1133">Transmembrane helix</keyword>
<evidence type="ECO:0000313" key="3">
    <source>
        <dbReference type="EMBL" id="KAJ1605458.1"/>
    </source>
</evidence>
<feature type="compositionally biased region" description="Polar residues" evidence="1">
    <location>
        <begin position="384"/>
        <end position="407"/>
    </location>
</feature>
<keyword evidence="4" id="KW-1185">Reference proteome</keyword>
<feature type="region of interest" description="Disordered" evidence="1">
    <location>
        <begin position="562"/>
        <end position="692"/>
    </location>
</feature>
<feature type="region of interest" description="Disordered" evidence="1">
    <location>
        <begin position="748"/>
        <end position="767"/>
    </location>
</feature>
<feature type="region of interest" description="Disordered" evidence="1">
    <location>
        <begin position="222"/>
        <end position="244"/>
    </location>
</feature>
<comment type="caution">
    <text evidence="3">The sequence shown here is derived from an EMBL/GenBank/DDBJ whole genome shotgun (WGS) entry which is preliminary data.</text>
</comment>
<feature type="region of interest" description="Disordered" evidence="1">
    <location>
        <begin position="494"/>
        <end position="529"/>
    </location>
</feature>
<keyword evidence="2" id="KW-0472">Membrane</keyword>
<feature type="region of interest" description="Disordered" evidence="1">
    <location>
        <begin position="308"/>
        <end position="331"/>
    </location>
</feature>
<dbReference type="Proteomes" id="UP001071777">
    <property type="component" value="Unassembled WGS sequence"/>
</dbReference>
<keyword evidence="2" id="KW-0812">Transmembrane</keyword>
<feature type="region of interest" description="Disordered" evidence="1">
    <location>
        <begin position="361"/>
        <end position="446"/>
    </location>
</feature>
<gene>
    <name evidence="3" type="ORF">OJ252_3470</name>
</gene>
<feature type="compositionally biased region" description="Low complexity" evidence="1">
    <location>
        <begin position="611"/>
        <end position="624"/>
    </location>
</feature>
<feature type="region of interest" description="Disordered" evidence="1">
    <location>
        <begin position="457"/>
        <end position="476"/>
    </location>
</feature>
<feature type="compositionally biased region" description="Polar residues" evidence="1">
    <location>
        <begin position="464"/>
        <end position="475"/>
    </location>
</feature>
<feature type="transmembrane region" description="Helical" evidence="2">
    <location>
        <begin position="44"/>
        <end position="67"/>
    </location>
</feature>
<feature type="compositionally biased region" description="Polar residues" evidence="1">
    <location>
        <begin position="588"/>
        <end position="600"/>
    </location>
</feature>
<dbReference type="PANTHER" id="PTHR15615:SF108">
    <property type="entry name" value="PROTEIN CNPPD1"/>
    <property type="match status" value="1"/>
</dbReference>